<feature type="coiled-coil region" evidence="1">
    <location>
        <begin position="1480"/>
        <end position="1507"/>
    </location>
</feature>
<name>A0A8K1CJ44_PYTOL</name>
<keyword evidence="3" id="KW-1133">Transmembrane helix</keyword>
<feature type="compositionally biased region" description="Basic and acidic residues" evidence="2">
    <location>
        <begin position="1715"/>
        <end position="1728"/>
    </location>
</feature>
<feature type="region of interest" description="Disordered" evidence="2">
    <location>
        <begin position="329"/>
        <end position="356"/>
    </location>
</feature>
<evidence type="ECO:0008006" key="6">
    <source>
        <dbReference type="Google" id="ProtNLM"/>
    </source>
</evidence>
<dbReference type="OrthoDB" id="72727at2759"/>
<dbReference type="Proteomes" id="UP000794436">
    <property type="component" value="Unassembled WGS sequence"/>
</dbReference>
<feature type="compositionally biased region" description="Polar residues" evidence="2">
    <location>
        <begin position="41"/>
        <end position="54"/>
    </location>
</feature>
<evidence type="ECO:0000256" key="1">
    <source>
        <dbReference type="SAM" id="Coils"/>
    </source>
</evidence>
<feature type="transmembrane region" description="Helical" evidence="3">
    <location>
        <begin position="2671"/>
        <end position="2690"/>
    </location>
</feature>
<keyword evidence="3" id="KW-0812">Transmembrane</keyword>
<dbReference type="PANTHER" id="PTHR13275:SF4">
    <property type="entry name" value="VACUOLAR PROTEIN SORTING-ASSOCIATED PROTEIN 72 HOMOLOG"/>
    <property type="match status" value="1"/>
</dbReference>
<evidence type="ECO:0000256" key="3">
    <source>
        <dbReference type="SAM" id="Phobius"/>
    </source>
</evidence>
<feature type="region of interest" description="Disordered" evidence="2">
    <location>
        <begin position="1698"/>
        <end position="1731"/>
    </location>
</feature>
<sequence length="4004" mass="452433">MARKPELDLDPHLQIFDKDEERQTLQRRMSQLSPRREALQKQMSQLSPRRTTQDSSVAIMTLPFYEEISPSAALERMFRLFQTRRENREQNAEGNGEGASDEDAQQEEIGRDEFNRLRRCIGKPVVTEREWMRALEELGMADDKTHVRKRDFKALFGPPPFFGTPDVHDIIKNVMTADECIHFSQTLLSRFGAPADDDAPDDMVIGLEGIRSIQRGACLDTELSDADWKELLKKLLLPETQKHLDWMQFAESFHLPIKNKKIFGTLADPASVVYAVLANDKVLETIKDPSDNFVSRKAFTNLLRLKKTKMDDDKWMKLLETMQTRYQYRQPGEHIRSDDEDDSDDEQNDRLDNEQPLVVVRNTRNQVLSYEITFDEHGEVGLDLQSDFYGRCLTVAEIRGQAAKHKIIQKHDIVAAIDSVSLTYDRIALSKGEEQDRVNQGMSLLQGDRVRKITFHRQESYFQYEESAQTLHLFMKTLEEVPHDGKFLVQMPQGSSWGPISYEPGLETDCLRVQFDVPKHEELDLATVAWNPGSESIEITLQGEIAIEGNSTVVIQIAGLACGEQRLVGPCELSDGALTDAEGVSIPTHYVSLHTEWKQREATLQHNPVRERQYRTGKHFDESLKPLVHVFDPGESGLTLASDFFGQCVVVDKIKGFSQGAGFKVQQNDILTTIAVVGENESLDFVNCIKPFASNKSGANSHLSEVRKRLTQCHKSGQKYRLQFLRLNSYFFHDNGRTIFTLHARTTLRGGTTLFVKMPDTKWIVDGAVTASIADPVGTKVRETFWDSQKHTLQVVLDECTIAESTPVIVEIHGIVPGVRTRCAGPGEVTGLYAGVSTNPPEMEFELHEHWHSFLVGHQGLESSKVAETLKKFSTSPAMLWEELEYTSQLFDMYKPSDEEHLSLKDLNRLISIVSGEKEQMSTVDWNALCRNLGAKPLVGLTRRQFACSWYDVVGLSKTNAKDIYVRLHTAERIFKELASIYQEGDDQDILYEDTVERLAKFAGLSENVKQKALKDLKDQGSPGWDCDTFFQIVCGRHPIVKFDDNAMALWTRLYYSKLLFSTYSTKKIMGRKNLANLLAATRIAEPKLTNEKWTEICDSVNVDDSTGLQLADFLDVYADDLLGSRHAVADWHRIETFKLLPERRQKDNESKEATLSVAPERVDVKDIAAKALESTASTDELFQALLEKGLEFSKLEKIGERVATDFTFKTNLVAKRKSRARGFLNIQVKNITSLADHLLQQNALFNDRKATEELYIMFELTDARGLRYRLPDRKPKSRVARLKEALFGESDTAPEYIIKKDEIWDEDATQKLMRAMSDVEKQLAKTLPPNEHQKAIITLKQLQSQLTPRKAKIRHALEALEEQLENMDSKSPEYMSAVEKQKQLKELLSPKVPAKNAKKGEPASDILPMVEEFGNFDGHIFSSLVLRDQSPDAIVKFPDDHFRLFMDVPEDETAASQLYVVCKLFKRVGSMRSNCEVKLKAAQNRLNKTKGTLKVLQELVDQQEEHLRHVIADEHAKKNETMNNSHIWTVVSKLKQKRKDVMEFEATDVKKVQEEVNEMAKKLDEATKKELEALKLLQEEAMGVIPDAEPVTPGVVSPIFNKSELKQAEKKKRHLLEEFRKEREAQRIKFIGQASFEVDDLLAALHDDQKHTEDLAVFRTEENVDVGAVLLQFEYKCASLQEQEPARRLPSYLVSIPEDEGEDEDKDKDDDEKPQDNESKDEKKDAPEVSLVSQNAVEEEAFEFPSHSYLEVAWESGVLKEGDRLFLIREGSKYKLGMPYFFMLWSAFDEAGNPTAGGQGGVGDRESSDHSLCDWWIPDNLKESYLSGPDKFVRTEHSKREGVVLFPSSVELSLPPGVYRVYLIRNEVDKGGGKFRTVLGSTKALTVMPGVNGVHTSFGTTPLIDIKPLSASLEVFAASEQRGAKIETPEEQSSNDEMKLKWAEVEQEVEVVKRDLRMAERAYQRIKERKENKDGKEFERKKTSTATQAAEKKISLLKAALEKAETEKEKLKVMKKEALANAKPVSQKEAAQEKKAADSASAARQSAGLPSVEPVVFSYHFQGGNPTADDRILVLPADVVRVSDVLRSTILGKLQANDSQQVAKARATLERELKEVADFYNMRITFKQVKKVIVQFIKPASATTSDDSFVWAECIKAYKTATPIARKCFAYIIRDLLDEIAARKDQLGLEMPTDDDASSKNPSKARLSRLKKLLKIGKEIKVPLTAFTRGNSHTGASKNATNQEVWGHVVDTLGHSFRQGGFFVAKYVRRPAMISNPQVNAAAGELCRYGPFYVEPARISFNPRQVAFMLAKHAYKAATSDEGMAAMRVAGQFILAFLKYFLSVVSLSFNISVLAGNFHVDVSRLQALLNTFQQRLASYYGPFEYALTRLYDFFDGYIQLLLGKLDFFTVAGECMTGFVLWGVLAALFAATFIVYIVVQEDILLKLHKIHAILPFNPGKMVLAFFEHVGALLVIPTYLAIKSCVLFISANWSDMYHTLNDDPSSTLDKLKLRTTATTTCPNVHLAKINHGFGIAALVLITAFLFVCFPLLLLDVFSWVPLSELEDPNKLKELARSYKRLDIKAAVHSNANLITMPGLPTRAKKVLKGSSKRLAVVRHKLWRVYFTITPKPIRTFFSWIGWLLSCFIPRYAGFQTHYHDYTTKDFRTLFKLYGIIGLFCIFINIYAHLMLQSIKRSLGVLLGWRFRGEYMYKKKEMKPQRAWAFIDSFCLRFNFAWKLQYIKDKMVMPVVNVFMVTLGLWGESQWKEFNVEERANECFRMEPSGEIKQLQMMTLHGKIISLFWLCIPETMVLAYLAEVLNRGPVFSYFLNDQFLQADIPESEREKDPVWRFHSVMAFKGEDDVVYLSDTRFYSTLMKWGSSVVEIIFLLMVYGKQTQNNAVYFGITLISSAVTPILDLNQHLIKAYMEYVEVAENLAASTGLLEKLEKTKNVYDAAKEKVDAAKDFQENLPGVKVRMVPTGGSQPATLPNQQQPAPAPNQKVGALPDSPPPPVTNGNIQRAAAAVPPTPGQSTDAPGPTASVPPPPPPPVVGAPIPSVSMASKIEGMAASAIGAQGISLEIGSDDFDLEDALSEGVDAVQDGVDGAAAAALVAVGMSKLKKELILLNAMPEVSYVVLTDALEDGEGEITVSWHINARQRFHALDAIGMFPARTAGDTSVREMKDCICYRLLKDNEATPFGWKPRHENEDAERELVLRQAKSLRDIAVKEITDMTNASTKPHENSGYEDHEQRVERHQELLKQAGTTMNTMMHSPKLKPYKKKLPDILEEEVIQKKIASPRTSRVYSIAAAALEDAGKKARKIIDGQAKFRPVKNCVPEDDPEYEGFVYGNDAGIYLSKYGLHAYEFCYLRYNDLEKQVGISNEKDRANASKVTPVKTAPEKYEILERFVSNPVQIGTFNLFMNLTCDQPLVGARQKLNLSWTIYGVGYSTLSDPLCRNCVGFYKVDNTNTAACSRVEIIPTSAYLQAADSDPCAGRMMVTSPSEPGIYEIRFLFNFFKEAQLHRQCQVFGILEDEMQQLRIRSFYEHRALTEELRKFALREPKMWGVARMNTFAWLKAMLLSTIREPAPAATMESTTEFAKFLYVRLKKKLQQGLENPSSVYQRRISQMVAPLRLGSFIQVLAVALQSNSQVNDMMASVSFISPTEEDEQKRGRNPARDSLLLASDNELLRYGNISFCPLAASYLNRPSLCGYHDFVDDILLNHGQLILTVEQVMNNVSTSCVALYESAIVDAIAEMKVVAKELNLGTAMQGIYVILTDICRSHIQSIVRALLETDCRTGRRWPGRSEHMHDRIIALRAGTLPPEDEIFEIPAIYPQLPGGDAPLTRQYVALRRWIRPKLQRKIVNILKQRYARLLDGNMLILMEMSRACYRPRPSLVGVPFPDYRRMKTDSSLYFLAESRDEDGKPKPKEVTQDRSADNIEAMDDDDKEKEEEEEKEEEDEKQEEEKQEEEKEEEDKEDEGQDNEEGEGEGEEEEEEDDGGDE</sequence>
<feature type="compositionally biased region" description="Acidic residues" evidence="2">
    <location>
        <begin position="3942"/>
        <end position="4004"/>
    </location>
</feature>
<feature type="region of interest" description="Disordered" evidence="2">
    <location>
        <begin position="86"/>
        <end position="110"/>
    </location>
</feature>
<dbReference type="EMBL" id="SPLM01000072">
    <property type="protein sequence ID" value="TMW63398.1"/>
    <property type="molecule type" value="Genomic_DNA"/>
</dbReference>
<feature type="transmembrane region" description="Helical" evidence="3">
    <location>
        <begin position="2532"/>
        <end position="2553"/>
    </location>
</feature>
<feature type="compositionally biased region" description="Low complexity" evidence="2">
    <location>
        <begin position="2984"/>
        <end position="3000"/>
    </location>
</feature>
<feature type="coiled-coil region" evidence="1">
    <location>
        <begin position="1351"/>
        <end position="1378"/>
    </location>
</feature>
<proteinExistence type="predicted"/>
<feature type="region of interest" description="Disordered" evidence="2">
    <location>
        <begin position="28"/>
        <end position="54"/>
    </location>
</feature>
<evidence type="ECO:0000256" key="2">
    <source>
        <dbReference type="SAM" id="MobiDB-lite"/>
    </source>
</evidence>
<feature type="transmembrane region" description="Helical" evidence="3">
    <location>
        <begin position="2469"/>
        <end position="2490"/>
    </location>
</feature>
<dbReference type="GO" id="GO:0005634">
    <property type="term" value="C:nucleus"/>
    <property type="evidence" value="ECO:0007669"/>
    <property type="project" value="TreeGrafter"/>
</dbReference>
<keyword evidence="5" id="KW-1185">Reference proteome</keyword>
<gene>
    <name evidence="4" type="ORF">Poli38472_002339</name>
</gene>
<feature type="coiled-coil region" evidence="1">
    <location>
        <begin position="1943"/>
        <end position="2022"/>
    </location>
</feature>
<dbReference type="PANTHER" id="PTHR13275">
    <property type="entry name" value="YL-1 PROTEIN TRANSCRIPTION FACTOR-LIKE 1"/>
    <property type="match status" value="1"/>
</dbReference>
<evidence type="ECO:0000313" key="4">
    <source>
        <dbReference type="EMBL" id="TMW63398.1"/>
    </source>
</evidence>
<organism evidence="4 5">
    <name type="scientific">Pythium oligandrum</name>
    <name type="common">Mycoparasitic fungus</name>
    <dbReference type="NCBI Taxonomy" id="41045"/>
    <lineage>
        <taxon>Eukaryota</taxon>
        <taxon>Sar</taxon>
        <taxon>Stramenopiles</taxon>
        <taxon>Oomycota</taxon>
        <taxon>Peronosporomycetes</taxon>
        <taxon>Pythiales</taxon>
        <taxon>Pythiaceae</taxon>
        <taxon>Pythium</taxon>
    </lineage>
</organism>
<evidence type="ECO:0000313" key="5">
    <source>
        <dbReference type="Proteomes" id="UP000794436"/>
    </source>
</evidence>
<keyword evidence="3" id="KW-0472">Membrane</keyword>
<protein>
    <recommendedName>
        <fullName evidence="6">PDZ domain-containing protein</fullName>
    </recommendedName>
</protein>
<comment type="caution">
    <text evidence="4">The sequence shown here is derived from an EMBL/GenBank/DDBJ whole genome shotgun (WGS) entry which is preliminary data.</text>
</comment>
<reference evidence="4" key="1">
    <citation type="submission" date="2019-03" db="EMBL/GenBank/DDBJ databases">
        <title>Long read genome sequence of the mycoparasitic Pythium oligandrum ATCC 38472 isolated from sugarbeet rhizosphere.</title>
        <authorList>
            <person name="Gaulin E."/>
        </authorList>
    </citation>
    <scope>NUCLEOTIDE SEQUENCE</scope>
    <source>
        <strain evidence="4">ATCC 38472_TT</strain>
    </source>
</reference>
<feature type="region of interest" description="Disordered" evidence="2">
    <location>
        <begin position="3918"/>
        <end position="4004"/>
    </location>
</feature>
<feature type="compositionally biased region" description="Acidic residues" evidence="2">
    <location>
        <begin position="1698"/>
        <end position="1714"/>
    </location>
</feature>
<feature type="coiled-coil region" evidence="1">
    <location>
        <begin position="1550"/>
        <end position="1626"/>
    </location>
</feature>
<feature type="compositionally biased region" description="Acidic residues" evidence="2">
    <location>
        <begin position="338"/>
        <end position="347"/>
    </location>
</feature>
<feature type="region of interest" description="Disordered" evidence="2">
    <location>
        <begin position="2022"/>
        <end position="2046"/>
    </location>
</feature>
<feature type="transmembrane region" description="Helical" evidence="3">
    <location>
        <begin position="2419"/>
        <end position="2439"/>
    </location>
</feature>
<keyword evidence="1" id="KW-0175">Coiled coil</keyword>
<feature type="compositionally biased region" description="Basic and acidic residues" evidence="2">
    <location>
        <begin position="3919"/>
        <end position="3939"/>
    </location>
</feature>
<accession>A0A8K1CJ44</accession>
<feature type="region of interest" description="Disordered" evidence="2">
    <location>
        <begin position="2975"/>
        <end position="3048"/>
    </location>
</feature>
<feature type="transmembrane region" description="Helical" evidence="3">
    <location>
        <begin position="2632"/>
        <end position="2651"/>
    </location>
</feature>